<feature type="domain" description="TIR" evidence="1">
    <location>
        <begin position="11"/>
        <end position="120"/>
    </location>
</feature>
<dbReference type="GO" id="GO:0007165">
    <property type="term" value="P:signal transduction"/>
    <property type="evidence" value="ECO:0007669"/>
    <property type="project" value="InterPro"/>
</dbReference>
<name>A0A2P7AQL4_9HYPH</name>
<gene>
    <name evidence="2" type="ORF">CU103_29380</name>
</gene>
<dbReference type="Gene3D" id="3.40.50.10140">
    <property type="entry name" value="Toll/interleukin-1 receptor homology (TIR) domain"/>
    <property type="match status" value="1"/>
</dbReference>
<evidence type="ECO:0000313" key="2">
    <source>
        <dbReference type="EMBL" id="PSH56516.1"/>
    </source>
</evidence>
<dbReference type="SUPFAM" id="SSF52200">
    <property type="entry name" value="Toll/Interleukin receptor TIR domain"/>
    <property type="match status" value="1"/>
</dbReference>
<dbReference type="RefSeq" id="WP_106667577.1">
    <property type="nucleotide sequence ID" value="NZ_PGGM01000021.1"/>
</dbReference>
<dbReference type="Pfam" id="PF13676">
    <property type="entry name" value="TIR_2"/>
    <property type="match status" value="1"/>
</dbReference>
<dbReference type="EMBL" id="PGGM01000021">
    <property type="protein sequence ID" value="PSH56516.1"/>
    <property type="molecule type" value="Genomic_DNA"/>
</dbReference>
<evidence type="ECO:0000313" key="3">
    <source>
        <dbReference type="Proteomes" id="UP000241764"/>
    </source>
</evidence>
<evidence type="ECO:0000259" key="1">
    <source>
        <dbReference type="Pfam" id="PF13676"/>
    </source>
</evidence>
<dbReference type="Proteomes" id="UP000241764">
    <property type="component" value="Unassembled WGS sequence"/>
</dbReference>
<sequence>MAKKPTTKPTIFISHINEEAELAAMFKTLIEESFLNTVKVFVSSESDSIALGERWLENITNGLQNCVAMLVLCSPQSVGRPWINFEAGAGWTRGIDVAPICHSGMSPNTLPIPLQLLHGMQATDKKKLQEVFGLVADKLGSSVPKVNVDALSKDIEVFEKAYMFEHGIGNALVIVGLKYMRILEAIGEATAGEITEVPISLQAYDALEPALEAVEKLEGSVQFGFIETQMLMSDGPRGRIIRNGIVEFTPSTKLIGAAQQVMAAGNMQSRQ</sequence>
<comment type="caution">
    <text evidence="2">The sequence shown here is derived from an EMBL/GenBank/DDBJ whole genome shotgun (WGS) entry which is preliminary data.</text>
</comment>
<reference evidence="3" key="1">
    <citation type="submission" date="2017-11" db="EMBL/GenBank/DDBJ databases">
        <authorList>
            <person name="Kuznetsova I."/>
            <person name="Sazanova A."/>
            <person name="Chirak E."/>
            <person name="Safronova V."/>
            <person name="Willems A."/>
        </authorList>
    </citation>
    <scope>NUCLEOTIDE SEQUENCE [LARGE SCALE GENOMIC DNA]</scope>
    <source>
        <strain evidence="3">CCBAU 03422</strain>
    </source>
</reference>
<keyword evidence="3" id="KW-1185">Reference proteome</keyword>
<dbReference type="InterPro" id="IPR000157">
    <property type="entry name" value="TIR_dom"/>
</dbReference>
<protein>
    <recommendedName>
        <fullName evidence="1">TIR domain-containing protein</fullName>
    </recommendedName>
</protein>
<accession>A0A2P7AQL4</accession>
<dbReference type="AlphaFoldDB" id="A0A2P7AQL4"/>
<dbReference type="InterPro" id="IPR035897">
    <property type="entry name" value="Toll_tir_struct_dom_sf"/>
</dbReference>
<organism evidence="2 3">
    <name type="scientific">Phyllobacterium sophorae</name>
    <dbReference type="NCBI Taxonomy" id="1520277"/>
    <lineage>
        <taxon>Bacteria</taxon>
        <taxon>Pseudomonadati</taxon>
        <taxon>Pseudomonadota</taxon>
        <taxon>Alphaproteobacteria</taxon>
        <taxon>Hyphomicrobiales</taxon>
        <taxon>Phyllobacteriaceae</taxon>
        <taxon>Phyllobacterium</taxon>
    </lineage>
</organism>
<dbReference type="OrthoDB" id="7064950at2"/>
<proteinExistence type="predicted"/>